<dbReference type="EMBL" id="UINC01196355">
    <property type="protein sequence ID" value="SVE13326.1"/>
    <property type="molecule type" value="Genomic_DNA"/>
</dbReference>
<sequence length="31" mass="3730">MSLLIVMDEVYENEQDLLFHSSMKQKPYNIN</sequence>
<name>A0A383AZI5_9ZZZZ</name>
<proteinExistence type="predicted"/>
<reference evidence="1" key="1">
    <citation type="submission" date="2018-05" db="EMBL/GenBank/DDBJ databases">
        <authorList>
            <person name="Lanie J.A."/>
            <person name="Ng W.-L."/>
            <person name="Kazmierczak K.M."/>
            <person name="Andrzejewski T.M."/>
            <person name="Davidsen T.M."/>
            <person name="Wayne K.J."/>
            <person name="Tettelin H."/>
            <person name="Glass J.I."/>
            <person name="Rusch D."/>
            <person name="Podicherti R."/>
            <person name="Tsui H.-C.T."/>
            <person name="Winkler M.E."/>
        </authorList>
    </citation>
    <scope>NUCLEOTIDE SEQUENCE</scope>
</reference>
<organism evidence="1">
    <name type="scientific">marine metagenome</name>
    <dbReference type="NCBI Taxonomy" id="408172"/>
    <lineage>
        <taxon>unclassified sequences</taxon>
        <taxon>metagenomes</taxon>
        <taxon>ecological metagenomes</taxon>
    </lineage>
</organism>
<evidence type="ECO:0000313" key="1">
    <source>
        <dbReference type="EMBL" id="SVE13326.1"/>
    </source>
</evidence>
<dbReference type="AlphaFoldDB" id="A0A383AZI5"/>
<accession>A0A383AZI5</accession>
<gene>
    <name evidence="1" type="ORF">METZ01_LOCUS466180</name>
</gene>
<protein>
    <submittedName>
        <fullName evidence="1">Uncharacterized protein</fullName>
    </submittedName>
</protein>